<dbReference type="NCBIfam" id="NF033496">
    <property type="entry name" value="DUF2080_fam_acc"/>
    <property type="match status" value="1"/>
</dbReference>
<name>A0A0G1YC93_9BACT</name>
<evidence type="ECO:0008006" key="3">
    <source>
        <dbReference type="Google" id="ProtNLM"/>
    </source>
</evidence>
<reference evidence="1 2" key="1">
    <citation type="journal article" date="2015" name="Nature">
        <title>rRNA introns, odd ribosomes, and small enigmatic genomes across a large radiation of phyla.</title>
        <authorList>
            <person name="Brown C.T."/>
            <person name="Hug L.A."/>
            <person name="Thomas B.C."/>
            <person name="Sharon I."/>
            <person name="Castelle C.J."/>
            <person name="Singh A."/>
            <person name="Wilkins M.J."/>
            <person name="Williams K.H."/>
            <person name="Banfield J.F."/>
        </authorList>
    </citation>
    <scope>NUCLEOTIDE SEQUENCE [LARGE SCALE GENOMIC DNA]</scope>
</reference>
<comment type="caution">
    <text evidence="1">The sequence shown here is derived from an EMBL/GenBank/DDBJ whole genome shotgun (WGS) entry which is preliminary data.</text>
</comment>
<evidence type="ECO:0000313" key="1">
    <source>
        <dbReference type="EMBL" id="KKW12592.1"/>
    </source>
</evidence>
<sequence>MGKIHMVEFKIQGKQMLTKRPSRHGTGGVVYVPKHWIGKSVIVILEGE</sequence>
<gene>
    <name evidence="1" type="ORF">UY48_C0011G0039</name>
</gene>
<protein>
    <recommendedName>
        <fullName evidence="3">Transposon-encoded protein</fullName>
    </recommendedName>
</protein>
<dbReference type="EMBL" id="LCQD01000011">
    <property type="protein sequence ID" value="KKW12592.1"/>
    <property type="molecule type" value="Genomic_DNA"/>
</dbReference>
<evidence type="ECO:0000313" key="2">
    <source>
        <dbReference type="Proteomes" id="UP000034588"/>
    </source>
</evidence>
<proteinExistence type="predicted"/>
<dbReference type="Proteomes" id="UP000034588">
    <property type="component" value="Unassembled WGS sequence"/>
</dbReference>
<organism evidence="1 2">
    <name type="scientific">Candidatus Gottesmanbacteria bacterium GW2011_GWB1_49_7</name>
    <dbReference type="NCBI Taxonomy" id="1618448"/>
    <lineage>
        <taxon>Bacteria</taxon>
        <taxon>Candidatus Gottesmaniibacteriota</taxon>
    </lineage>
</organism>
<dbReference type="AlphaFoldDB" id="A0A0G1YC93"/>
<accession>A0A0G1YC93</accession>